<dbReference type="SUPFAM" id="SSF53335">
    <property type="entry name" value="S-adenosyl-L-methionine-dependent methyltransferases"/>
    <property type="match status" value="1"/>
</dbReference>
<gene>
    <name evidence="3" type="ORF">ACFPQB_03435</name>
</gene>
<evidence type="ECO:0000259" key="2">
    <source>
        <dbReference type="Pfam" id="PF13649"/>
    </source>
</evidence>
<dbReference type="Proteomes" id="UP001596072">
    <property type="component" value="Unassembled WGS sequence"/>
</dbReference>
<dbReference type="PANTHER" id="PTHR43861:SF3">
    <property type="entry name" value="PUTATIVE (AFU_ORTHOLOGUE AFUA_2G14390)-RELATED"/>
    <property type="match status" value="1"/>
</dbReference>
<comment type="caution">
    <text evidence="3">The sequence shown here is derived from an EMBL/GenBank/DDBJ whole genome shotgun (WGS) entry which is preliminary data.</text>
</comment>
<feature type="domain" description="Methyltransferase" evidence="2">
    <location>
        <begin position="56"/>
        <end position="151"/>
    </location>
</feature>
<organism evidence="3 4">
    <name type="scientific">Nocardioides vastitatis</name>
    <dbReference type="NCBI Taxonomy" id="2568655"/>
    <lineage>
        <taxon>Bacteria</taxon>
        <taxon>Bacillati</taxon>
        <taxon>Actinomycetota</taxon>
        <taxon>Actinomycetes</taxon>
        <taxon>Propionibacteriales</taxon>
        <taxon>Nocardioidaceae</taxon>
        <taxon>Nocardioides</taxon>
    </lineage>
</organism>
<accession>A0ABW0ZE64</accession>
<evidence type="ECO:0000313" key="4">
    <source>
        <dbReference type="Proteomes" id="UP001596072"/>
    </source>
</evidence>
<dbReference type="RefSeq" id="WP_136436676.1">
    <property type="nucleotide sequence ID" value="NZ_JBHSNS010000001.1"/>
</dbReference>
<dbReference type="GO" id="GO:0032259">
    <property type="term" value="P:methylation"/>
    <property type="evidence" value="ECO:0007669"/>
    <property type="project" value="UniProtKB-KW"/>
</dbReference>
<dbReference type="CDD" id="cd02440">
    <property type="entry name" value="AdoMet_MTases"/>
    <property type="match status" value="1"/>
</dbReference>
<keyword evidence="4" id="KW-1185">Reference proteome</keyword>
<dbReference type="EC" id="2.1.1.-" evidence="3"/>
<dbReference type="InterPro" id="IPR029063">
    <property type="entry name" value="SAM-dependent_MTases_sf"/>
</dbReference>
<proteinExistence type="predicted"/>
<dbReference type="Pfam" id="PF13649">
    <property type="entry name" value="Methyltransf_25"/>
    <property type="match status" value="1"/>
</dbReference>
<dbReference type="Gene3D" id="3.40.50.150">
    <property type="entry name" value="Vaccinia Virus protein VP39"/>
    <property type="match status" value="1"/>
</dbReference>
<keyword evidence="3" id="KW-0489">Methyltransferase</keyword>
<keyword evidence="1 3" id="KW-0808">Transferase</keyword>
<protein>
    <submittedName>
        <fullName evidence="3">SAM-dependent methyltransferase</fullName>
        <ecNumber evidence="3">2.1.1.-</ecNumber>
    </submittedName>
</protein>
<dbReference type="InterPro" id="IPR041698">
    <property type="entry name" value="Methyltransf_25"/>
</dbReference>
<evidence type="ECO:0000256" key="1">
    <source>
        <dbReference type="ARBA" id="ARBA00022679"/>
    </source>
</evidence>
<reference evidence="4" key="1">
    <citation type="journal article" date="2019" name="Int. J. Syst. Evol. Microbiol.">
        <title>The Global Catalogue of Microorganisms (GCM) 10K type strain sequencing project: providing services to taxonomists for standard genome sequencing and annotation.</title>
        <authorList>
            <consortium name="The Broad Institute Genomics Platform"/>
            <consortium name="The Broad Institute Genome Sequencing Center for Infectious Disease"/>
            <person name="Wu L."/>
            <person name="Ma J."/>
        </authorList>
    </citation>
    <scope>NUCLEOTIDE SEQUENCE [LARGE SCALE GENOMIC DNA]</scope>
    <source>
        <strain evidence="4">YIM 94188</strain>
    </source>
</reference>
<dbReference type="GO" id="GO:0008168">
    <property type="term" value="F:methyltransferase activity"/>
    <property type="evidence" value="ECO:0007669"/>
    <property type="project" value="UniProtKB-KW"/>
</dbReference>
<dbReference type="EMBL" id="JBHSNS010000001">
    <property type="protein sequence ID" value="MFC5727954.1"/>
    <property type="molecule type" value="Genomic_DNA"/>
</dbReference>
<name>A0ABW0ZE64_9ACTN</name>
<dbReference type="PANTHER" id="PTHR43861">
    <property type="entry name" value="TRANS-ACONITATE 2-METHYLTRANSFERASE-RELATED"/>
    <property type="match status" value="1"/>
</dbReference>
<sequence>MPHDDHLHDLSLDDLRKALSAEAWDERYRTSQRVWSGKPNARLVEQTADLTPGTALDVACGEGGDAIWLAQQGWRVTAVDVSEVALEKVATHAEEAGVDDRMRIGLYDALDDPRPVGRHTFDLVTVSFLHVPEPDFADIYRGIAKAVAAGGRLLVTGHHPDDVETGARSSHGPGLLFGPDRVLDALGVGEEDSPWAPEVVDTPSRVQDTPDGPLQVRDTVVRLRRKVA</sequence>
<evidence type="ECO:0000313" key="3">
    <source>
        <dbReference type="EMBL" id="MFC5727954.1"/>
    </source>
</evidence>